<evidence type="ECO:0000256" key="2">
    <source>
        <dbReference type="ARBA" id="ARBA00023002"/>
    </source>
</evidence>
<dbReference type="PANTHER" id="PTHR44196:SF1">
    <property type="entry name" value="DEHYDROGENASE_REDUCTASE SDR FAMILY MEMBER 7B"/>
    <property type="match status" value="1"/>
</dbReference>
<dbReference type="GO" id="GO:0016491">
    <property type="term" value="F:oxidoreductase activity"/>
    <property type="evidence" value="ECO:0007669"/>
    <property type="project" value="UniProtKB-KW"/>
</dbReference>
<dbReference type="RefSeq" id="WP_189057987.1">
    <property type="nucleotide sequence ID" value="NZ_BMMK01000012.1"/>
</dbReference>
<dbReference type="Pfam" id="PF00106">
    <property type="entry name" value="adh_short"/>
    <property type="match status" value="1"/>
</dbReference>
<keyword evidence="2" id="KW-0560">Oxidoreductase</keyword>
<reference evidence="4" key="1">
    <citation type="journal article" date="2014" name="Int. J. Syst. Evol. Microbiol.">
        <title>Complete genome sequence of Corynebacterium casei LMG S-19264T (=DSM 44701T), isolated from a smear-ripened cheese.</title>
        <authorList>
            <consortium name="US DOE Joint Genome Institute (JGI-PGF)"/>
            <person name="Walter F."/>
            <person name="Albersmeier A."/>
            <person name="Kalinowski J."/>
            <person name="Ruckert C."/>
        </authorList>
    </citation>
    <scope>NUCLEOTIDE SEQUENCE</scope>
    <source>
        <strain evidence="4">CGMCC 4.5737</strain>
    </source>
</reference>
<dbReference type="AlphaFoldDB" id="A0A8J3CD39"/>
<evidence type="ECO:0000256" key="1">
    <source>
        <dbReference type="ARBA" id="ARBA00006484"/>
    </source>
</evidence>
<accession>A0A8J3CD39</accession>
<dbReference type="FunFam" id="3.40.50.720:FF:000084">
    <property type="entry name" value="Short-chain dehydrogenase reductase"/>
    <property type="match status" value="1"/>
</dbReference>
<dbReference type="Gene3D" id="3.40.50.720">
    <property type="entry name" value="NAD(P)-binding Rossmann-like Domain"/>
    <property type="match status" value="1"/>
</dbReference>
<protein>
    <submittedName>
        <fullName evidence="4">Aldehyde dehydrogenase</fullName>
    </submittedName>
</protein>
<dbReference type="PRINTS" id="PR00080">
    <property type="entry name" value="SDRFAMILY"/>
</dbReference>
<dbReference type="InterPro" id="IPR036291">
    <property type="entry name" value="NAD(P)-bd_dom_sf"/>
</dbReference>
<comment type="caution">
    <text evidence="4">The sequence shown here is derived from an EMBL/GenBank/DDBJ whole genome shotgun (WGS) entry which is preliminary data.</text>
</comment>
<evidence type="ECO:0000256" key="3">
    <source>
        <dbReference type="RuleBase" id="RU000363"/>
    </source>
</evidence>
<dbReference type="SUPFAM" id="SSF51735">
    <property type="entry name" value="NAD(P)-binding Rossmann-fold domains"/>
    <property type="match status" value="1"/>
</dbReference>
<dbReference type="InterPro" id="IPR002347">
    <property type="entry name" value="SDR_fam"/>
</dbReference>
<comment type="similarity">
    <text evidence="1 3">Belongs to the short-chain dehydrogenases/reductases (SDR) family.</text>
</comment>
<name>A0A8J3CD39_9PSEU</name>
<sequence length="257" mass="26364">MASLTDRSLQGRRILVTGASSGIGEAVARAAVAAGASVAVLARRAHLLSALAEEIGAVPVPADVTDHPAVAAAVDTAADQLGGLDALVNSVGITWSGLPLSTDPAVWRRLFDVNVVGTLAVTKAAAPHLLAGVAPSVVTVSSMSGRRVAGASSGVYAATKFALHALGEALRMELQPRGVRVTTLAPGLVRTPILDDVPDSPWRAALARRIAELGLDPAEVARAVLHVLSQPPEVTVVEYALMPTAQRDHGFLEPSTE</sequence>
<dbReference type="PANTHER" id="PTHR44196">
    <property type="entry name" value="DEHYDROGENASE/REDUCTASE SDR FAMILY MEMBER 7B"/>
    <property type="match status" value="1"/>
</dbReference>
<dbReference type="GO" id="GO:0016020">
    <property type="term" value="C:membrane"/>
    <property type="evidence" value="ECO:0007669"/>
    <property type="project" value="TreeGrafter"/>
</dbReference>
<keyword evidence="5" id="KW-1185">Reference proteome</keyword>
<proteinExistence type="inferred from homology"/>
<gene>
    <name evidence="4" type="ORF">GCM10012275_29410</name>
</gene>
<organism evidence="4 5">
    <name type="scientific">Longimycelium tulufanense</name>
    <dbReference type="NCBI Taxonomy" id="907463"/>
    <lineage>
        <taxon>Bacteria</taxon>
        <taxon>Bacillati</taxon>
        <taxon>Actinomycetota</taxon>
        <taxon>Actinomycetes</taxon>
        <taxon>Pseudonocardiales</taxon>
        <taxon>Pseudonocardiaceae</taxon>
        <taxon>Longimycelium</taxon>
    </lineage>
</organism>
<dbReference type="EMBL" id="BMMK01000012">
    <property type="protein sequence ID" value="GGM56399.1"/>
    <property type="molecule type" value="Genomic_DNA"/>
</dbReference>
<evidence type="ECO:0000313" key="5">
    <source>
        <dbReference type="Proteomes" id="UP000637578"/>
    </source>
</evidence>
<dbReference type="PRINTS" id="PR00081">
    <property type="entry name" value="GDHRDH"/>
</dbReference>
<evidence type="ECO:0000313" key="4">
    <source>
        <dbReference type="EMBL" id="GGM56399.1"/>
    </source>
</evidence>
<dbReference type="Proteomes" id="UP000637578">
    <property type="component" value="Unassembled WGS sequence"/>
</dbReference>
<reference evidence="4" key="2">
    <citation type="submission" date="2020-09" db="EMBL/GenBank/DDBJ databases">
        <authorList>
            <person name="Sun Q."/>
            <person name="Zhou Y."/>
        </authorList>
    </citation>
    <scope>NUCLEOTIDE SEQUENCE</scope>
    <source>
        <strain evidence="4">CGMCC 4.5737</strain>
    </source>
</reference>